<dbReference type="AlphaFoldDB" id="A0A4C1URF8"/>
<feature type="region of interest" description="Disordered" evidence="1">
    <location>
        <begin position="166"/>
        <end position="236"/>
    </location>
</feature>
<evidence type="ECO:0000313" key="2">
    <source>
        <dbReference type="EMBL" id="GBP28562.1"/>
    </source>
</evidence>
<feature type="region of interest" description="Disordered" evidence="1">
    <location>
        <begin position="272"/>
        <end position="316"/>
    </location>
</feature>
<evidence type="ECO:0000313" key="3">
    <source>
        <dbReference type="Proteomes" id="UP000299102"/>
    </source>
</evidence>
<accession>A0A4C1URF8</accession>
<feature type="compositionally biased region" description="Basic and acidic residues" evidence="1">
    <location>
        <begin position="303"/>
        <end position="316"/>
    </location>
</feature>
<keyword evidence="3" id="KW-1185">Reference proteome</keyword>
<feature type="compositionally biased region" description="Basic and acidic residues" evidence="1">
    <location>
        <begin position="223"/>
        <end position="236"/>
    </location>
</feature>
<organism evidence="2 3">
    <name type="scientific">Eumeta variegata</name>
    <name type="common">Bagworm moth</name>
    <name type="synonym">Eumeta japonica</name>
    <dbReference type="NCBI Taxonomy" id="151549"/>
    <lineage>
        <taxon>Eukaryota</taxon>
        <taxon>Metazoa</taxon>
        <taxon>Ecdysozoa</taxon>
        <taxon>Arthropoda</taxon>
        <taxon>Hexapoda</taxon>
        <taxon>Insecta</taxon>
        <taxon>Pterygota</taxon>
        <taxon>Neoptera</taxon>
        <taxon>Endopterygota</taxon>
        <taxon>Lepidoptera</taxon>
        <taxon>Glossata</taxon>
        <taxon>Ditrysia</taxon>
        <taxon>Tineoidea</taxon>
        <taxon>Psychidae</taxon>
        <taxon>Oiketicinae</taxon>
        <taxon>Eumeta</taxon>
    </lineage>
</organism>
<reference evidence="2 3" key="1">
    <citation type="journal article" date="2019" name="Commun. Biol.">
        <title>The bagworm genome reveals a unique fibroin gene that provides high tensile strength.</title>
        <authorList>
            <person name="Kono N."/>
            <person name="Nakamura H."/>
            <person name="Ohtoshi R."/>
            <person name="Tomita M."/>
            <person name="Numata K."/>
            <person name="Arakawa K."/>
        </authorList>
    </citation>
    <scope>NUCLEOTIDE SEQUENCE [LARGE SCALE GENOMIC DNA]</scope>
</reference>
<dbReference type="Proteomes" id="UP000299102">
    <property type="component" value="Unassembled WGS sequence"/>
</dbReference>
<feature type="region of interest" description="Disordered" evidence="1">
    <location>
        <begin position="83"/>
        <end position="125"/>
    </location>
</feature>
<evidence type="ECO:0000256" key="1">
    <source>
        <dbReference type="SAM" id="MobiDB-lite"/>
    </source>
</evidence>
<dbReference type="EMBL" id="BGZK01000208">
    <property type="protein sequence ID" value="GBP28562.1"/>
    <property type="molecule type" value="Genomic_DNA"/>
</dbReference>
<protein>
    <submittedName>
        <fullName evidence="2">Uncharacterized protein</fullName>
    </submittedName>
</protein>
<comment type="caution">
    <text evidence="2">The sequence shown here is derived from an EMBL/GenBank/DDBJ whole genome shotgun (WGS) entry which is preliminary data.</text>
</comment>
<gene>
    <name evidence="2" type="ORF">EVAR_23027_1</name>
</gene>
<feature type="compositionally biased region" description="Basic and acidic residues" evidence="1">
    <location>
        <begin position="197"/>
        <end position="210"/>
    </location>
</feature>
<feature type="compositionally biased region" description="Basic and acidic residues" evidence="1">
    <location>
        <begin position="114"/>
        <end position="125"/>
    </location>
</feature>
<name>A0A4C1URF8_EUMVA</name>
<sequence>MKVGSMRWRCDLSVECVEFRRKIDVGTIKSESDRRHPRGDDVRHRQLTCSQGTGRVGLLQTAVTLAVTTSATDSSRALRARGAWGCYRPPSPSRRRRPPPTAHVLSGHGARGAATDRRHPRGDDVRHRQLTCSQGTGRVGLPQTAVTLAVTTSATDSSRALEARGAWGCYRPPSPSRRRRPPPPAHVLSRHGARGAATDRRHPRGDDVRHRQLTCSRGTGRVAADRRHPRGDDVRHRQLTCSLGRVGLQTAVTLAETTSATASSRALEARGAWGCYRPPSPSRRRRPPPPAHVLSRHGARGAATDRRHPRGDDVRHRQLTCSRGTGRVLYVDSRSELIGSFGRGHNRK</sequence>
<proteinExistence type="predicted"/>